<evidence type="ECO:0000313" key="7">
    <source>
        <dbReference type="Proteomes" id="UP000585721"/>
    </source>
</evidence>
<evidence type="ECO:0000256" key="4">
    <source>
        <dbReference type="ARBA" id="ARBA00016274"/>
    </source>
</evidence>
<comment type="function">
    <text evidence="1">May protect the nitrogenase Fe-Mo protein from oxidative damage.</text>
</comment>
<protein>
    <recommendedName>
        <fullName evidence="4">Nitrogenase-stabilizing/protective protein NifW</fullName>
    </recommendedName>
</protein>
<comment type="similarity">
    <text evidence="2">Belongs to the NifW family.</text>
</comment>
<comment type="caution">
    <text evidence="6">The sequence shown here is derived from an EMBL/GenBank/DDBJ whole genome shotgun (WGS) entry which is preliminary data.</text>
</comment>
<organism evidence="6 7">
    <name type="scientific">Tolumonas osonensis</name>
    <dbReference type="NCBI Taxonomy" id="675874"/>
    <lineage>
        <taxon>Bacteria</taxon>
        <taxon>Pseudomonadati</taxon>
        <taxon>Pseudomonadota</taxon>
        <taxon>Gammaproteobacteria</taxon>
        <taxon>Aeromonadales</taxon>
        <taxon>Aeromonadaceae</taxon>
        <taxon>Tolumonas</taxon>
    </lineage>
</organism>
<accession>A0A841G8V6</accession>
<dbReference type="EMBL" id="JACHGR010000004">
    <property type="protein sequence ID" value="MBB6055564.1"/>
    <property type="molecule type" value="Genomic_DNA"/>
</dbReference>
<sequence length="108" mass="12498">MDWFTSLEGVDELETAEAFLDFFGIPYEAAQVRSKRLHIMHHFNQQIKKAQADRCLTEQGRFLLARTLLADSYQAFHHHEVKEHSTLGVYSRLTPSFVGFAQLQEVCL</sequence>
<dbReference type="GO" id="GO:0009399">
    <property type="term" value="P:nitrogen fixation"/>
    <property type="evidence" value="ECO:0007669"/>
    <property type="project" value="InterPro"/>
</dbReference>
<name>A0A841G8V6_9GAMM</name>
<proteinExistence type="inferred from homology"/>
<reference evidence="6 7" key="1">
    <citation type="submission" date="2020-08" db="EMBL/GenBank/DDBJ databases">
        <title>Genomic Encyclopedia of Type Strains, Phase IV (KMG-IV): sequencing the most valuable type-strain genomes for metagenomic binning, comparative biology and taxonomic classification.</title>
        <authorList>
            <person name="Goeker M."/>
        </authorList>
    </citation>
    <scope>NUCLEOTIDE SEQUENCE [LARGE SCALE GENOMIC DNA]</scope>
    <source>
        <strain evidence="6 7">DSM 22975</strain>
    </source>
</reference>
<evidence type="ECO:0000256" key="1">
    <source>
        <dbReference type="ARBA" id="ARBA00002247"/>
    </source>
</evidence>
<dbReference type="Proteomes" id="UP000585721">
    <property type="component" value="Unassembled WGS sequence"/>
</dbReference>
<evidence type="ECO:0000256" key="5">
    <source>
        <dbReference type="ARBA" id="ARBA00023231"/>
    </source>
</evidence>
<dbReference type="RefSeq" id="WP_188026335.1">
    <property type="nucleotide sequence ID" value="NZ_JACHGR010000004.1"/>
</dbReference>
<dbReference type="InterPro" id="IPR004893">
    <property type="entry name" value="NifW"/>
</dbReference>
<keyword evidence="5" id="KW-0535">Nitrogen fixation</keyword>
<dbReference type="Pfam" id="PF03206">
    <property type="entry name" value="NifW"/>
    <property type="match status" value="1"/>
</dbReference>
<evidence type="ECO:0000313" key="6">
    <source>
        <dbReference type="EMBL" id="MBB6055564.1"/>
    </source>
</evidence>
<evidence type="ECO:0000256" key="3">
    <source>
        <dbReference type="ARBA" id="ARBA00011284"/>
    </source>
</evidence>
<gene>
    <name evidence="6" type="ORF">HNR75_001470</name>
</gene>
<keyword evidence="7" id="KW-1185">Reference proteome</keyword>
<evidence type="ECO:0000256" key="2">
    <source>
        <dbReference type="ARBA" id="ARBA00008351"/>
    </source>
</evidence>
<comment type="subunit">
    <text evidence="3">Homotrimer; associates with NifD.</text>
</comment>
<dbReference type="AlphaFoldDB" id="A0A841G8V6"/>